<organism evidence="1 2">
    <name type="scientific">Leptospira alexanderi serovar Manhao 3 str. L 60</name>
    <dbReference type="NCBI Taxonomy" id="1049759"/>
    <lineage>
        <taxon>Bacteria</taxon>
        <taxon>Pseudomonadati</taxon>
        <taxon>Spirochaetota</taxon>
        <taxon>Spirochaetia</taxon>
        <taxon>Leptospirales</taxon>
        <taxon>Leptospiraceae</taxon>
        <taxon>Leptospira</taxon>
    </lineage>
</organism>
<keyword evidence="2" id="KW-1185">Reference proteome</keyword>
<gene>
    <name evidence="1" type="ORF">LEP1GSC062_2268</name>
</gene>
<dbReference type="AlphaFoldDB" id="V6I3D8"/>
<dbReference type="EMBL" id="AHMT02000001">
    <property type="protein sequence ID" value="EQA64810.1"/>
    <property type="molecule type" value="Genomic_DNA"/>
</dbReference>
<accession>V6I3D8</accession>
<sequence length="37" mass="4318">MALQIRWKVDSSCPELSIFRGRIDRTYYDLNGGKISQ</sequence>
<evidence type="ECO:0000313" key="1">
    <source>
        <dbReference type="EMBL" id="EQA64810.1"/>
    </source>
</evidence>
<name>V6I3D8_9LEPT</name>
<reference evidence="1" key="1">
    <citation type="submission" date="2013-05" db="EMBL/GenBank/DDBJ databases">
        <authorList>
            <person name="Harkins D.M."/>
            <person name="Durkin A.S."/>
            <person name="Brinkac L.M."/>
            <person name="Haft D.H."/>
            <person name="Selengut J.D."/>
            <person name="Sanka R."/>
            <person name="DePew J."/>
            <person name="Purushe J."/>
            <person name="Hartskeerl R.A."/>
            <person name="Ahmed A."/>
            <person name="van der Linden H."/>
            <person name="Goris M.G.A."/>
            <person name="Vinetz J.M."/>
            <person name="Sutton G.G."/>
            <person name="Nierman W.C."/>
            <person name="Fouts D.E."/>
        </authorList>
    </citation>
    <scope>NUCLEOTIDE SEQUENCE [LARGE SCALE GENOMIC DNA]</scope>
    <source>
        <strain evidence="1">L 60</strain>
    </source>
</reference>
<dbReference type="Proteomes" id="UP000018747">
    <property type="component" value="Unassembled WGS sequence"/>
</dbReference>
<comment type="caution">
    <text evidence="1">The sequence shown here is derived from an EMBL/GenBank/DDBJ whole genome shotgun (WGS) entry which is preliminary data.</text>
</comment>
<proteinExistence type="predicted"/>
<protein>
    <submittedName>
        <fullName evidence="1">Uncharacterized protein</fullName>
    </submittedName>
</protein>
<evidence type="ECO:0000313" key="2">
    <source>
        <dbReference type="Proteomes" id="UP000018747"/>
    </source>
</evidence>